<dbReference type="PROSITE" id="PS51762">
    <property type="entry name" value="GH16_2"/>
    <property type="match status" value="1"/>
</dbReference>
<dbReference type="OrthoDB" id="4781at2759"/>
<dbReference type="GO" id="GO:0004553">
    <property type="term" value="F:hydrolase activity, hydrolyzing O-glycosyl compounds"/>
    <property type="evidence" value="ECO:0007669"/>
    <property type="project" value="InterPro"/>
</dbReference>
<dbReference type="AlphaFoldDB" id="A0A9W8ACK2"/>
<evidence type="ECO:0000256" key="2">
    <source>
        <dbReference type="ARBA" id="ARBA00023295"/>
    </source>
</evidence>
<keyword evidence="7" id="KW-1185">Reference proteome</keyword>
<dbReference type="InterPro" id="IPR013320">
    <property type="entry name" value="ConA-like_dom_sf"/>
</dbReference>
<sequence length="376" mass="39333">MQLTSAFTLLAGLALASTATAADPTVCNSVRYDFNSPSDLDNFVGLNCASQGYVENGQMVWALTKDCTATTYAYKNAIPEGKVTGSIKAGDKSGLVTAFIMMGWDPNHKDELDIEWVGKTLDQVQTMVFVNGTRDSPHSYEVDDTIPSGVNTAFHTYSIDFTKERVIWAVDGKVFRTITNDHKQPFPQYADHLQFGVWDGSDTGGWAGKMTWDQYSKVYAYMDWVQIETYCGSETSSAISSSDPIASSTSVSSMAASSSIAVPTLTTDSVSASVITSTSVSVGTTSVSGSTGTTDATASVAPTTSQSDSASTSDSAASSNSITTSAGTVTFSDSTSQLPTSTGSYSVIVSSLGSESASATPTSTPVPPPKCVPVAH</sequence>
<name>A0A9W8ACK2_9FUNG</name>
<feature type="compositionally biased region" description="Low complexity" evidence="3">
    <location>
        <begin position="282"/>
        <end position="326"/>
    </location>
</feature>
<dbReference type="Pfam" id="PF00722">
    <property type="entry name" value="Glyco_hydro_16"/>
    <property type="match status" value="1"/>
</dbReference>
<keyword evidence="4" id="KW-0732">Signal</keyword>
<feature type="signal peptide" evidence="4">
    <location>
        <begin position="1"/>
        <end position="21"/>
    </location>
</feature>
<evidence type="ECO:0000313" key="6">
    <source>
        <dbReference type="EMBL" id="KAJ1922855.1"/>
    </source>
</evidence>
<dbReference type="InterPro" id="IPR044791">
    <property type="entry name" value="Beta-glucanase/XTH"/>
</dbReference>
<reference evidence="6" key="1">
    <citation type="submission" date="2022-07" db="EMBL/GenBank/DDBJ databases">
        <title>Phylogenomic reconstructions and comparative analyses of Kickxellomycotina fungi.</title>
        <authorList>
            <person name="Reynolds N.K."/>
            <person name="Stajich J.E."/>
            <person name="Barry K."/>
            <person name="Grigoriev I.V."/>
            <person name="Crous P."/>
            <person name="Smith M.E."/>
        </authorList>
    </citation>
    <scope>NUCLEOTIDE SEQUENCE</scope>
    <source>
        <strain evidence="6">RSA 861</strain>
    </source>
</reference>
<comment type="caution">
    <text evidence="6">The sequence shown here is derived from an EMBL/GenBank/DDBJ whole genome shotgun (WGS) entry which is preliminary data.</text>
</comment>
<keyword evidence="1" id="KW-0378">Hydrolase</keyword>
<feature type="compositionally biased region" description="Pro residues" evidence="3">
    <location>
        <begin position="364"/>
        <end position="376"/>
    </location>
</feature>
<gene>
    <name evidence="6" type="primary">CRH1_8</name>
    <name evidence="6" type="ORF">IWQ60_006245</name>
</gene>
<dbReference type="SUPFAM" id="SSF49899">
    <property type="entry name" value="Concanavalin A-like lectins/glucanases"/>
    <property type="match status" value="1"/>
</dbReference>
<evidence type="ECO:0000256" key="1">
    <source>
        <dbReference type="ARBA" id="ARBA00022801"/>
    </source>
</evidence>
<dbReference type="Proteomes" id="UP001150569">
    <property type="component" value="Unassembled WGS sequence"/>
</dbReference>
<dbReference type="EMBL" id="JANBPT010000369">
    <property type="protein sequence ID" value="KAJ1922855.1"/>
    <property type="molecule type" value="Genomic_DNA"/>
</dbReference>
<feature type="region of interest" description="Disordered" evidence="3">
    <location>
        <begin position="282"/>
        <end position="376"/>
    </location>
</feature>
<organism evidence="6 7">
    <name type="scientific">Tieghemiomyces parasiticus</name>
    <dbReference type="NCBI Taxonomy" id="78921"/>
    <lineage>
        <taxon>Eukaryota</taxon>
        <taxon>Fungi</taxon>
        <taxon>Fungi incertae sedis</taxon>
        <taxon>Zoopagomycota</taxon>
        <taxon>Kickxellomycotina</taxon>
        <taxon>Dimargaritomycetes</taxon>
        <taxon>Dimargaritales</taxon>
        <taxon>Dimargaritaceae</taxon>
        <taxon>Tieghemiomyces</taxon>
    </lineage>
</organism>
<feature type="compositionally biased region" description="Polar residues" evidence="3">
    <location>
        <begin position="327"/>
        <end position="355"/>
    </location>
</feature>
<evidence type="ECO:0000256" key="4">
    <source>
        <dbReference type="SAM" id="SignalP"/>
    </source>
</evidence>
<dbReference type="GO" id="GO:0005975">
    <property type="term" value="P:carbohydrate metabolic process"/>
    <property type="evidence" value="ECO:0007669"/>
    <property type="project" value="InterPro"/>
</dbReference>
<accession>A0A9W8ACK2</accession>
<feature type="domain" description="GH16" evidence="5">
    <location>
        <begin position="32"/>
        <end position="233"/>
    </location>
</feature>
<feature type="chain" id="PRO_5040995738" evidence="4">
    <location>
        <begin position="22"/>
        <end position="376"/>
    </location>
</feature>
<dbReference type="InterPro" id="IPR000757">
    <property type="entry name" value="Beta-glucanase-like"/>
</dbReference>
<dbReference type="PANTHER" id="PTHR31062">
    <property type="entry name" value="XYLOGLUCAN ENDOTRANSGLUCOSYLASE/HYDROLASE PROTEIN 8-RELATED"/>
    <property type="match status" value="1"/>
</dbReference>
<proteinExistence type="predicted"/>
<protein>
    <submittedName>
        <fullName evidence="6">Transglycosylase</fullName>
    </submittedName>
</protein>
<dbReference type="Gene3D" id="2.60.120.200">
    <property type="match status" value="1"/>
</dbReference>
<evidence type="ECO:0000256" key="3">
    <source>
        <dbReference type="SAM" id="MobiDB-lite"/>
    </source>
</evidence>
<evidence type="ECO:0000313" key="7">
    <source>
        <dbReference type="Proteomes" id="UP001150569"/>
    </source>
</evidence>
<evidence type="ECO:0000259" key="5">
    <source>
        <dbReference type="PROSITE" id="PS51762"/>
    </source>
</evidence>
<keyword evidence="2" id="KW-0326">Glycosidase</keyword>